<dbReference type="Gene3D" id="1.10.150.170">
    <property type="entry name" value="Putative methyltransferase TM0872, insert domain"/>
    <property type="match status" value="1"/>
</dbReference>
<dbReference type="GO" id="GO:0005737">
    <property type="term" value="C:cytoplasm"/>
    <property type="evidence" value="ECO:0007669"/>
    <property type="project" value="UniProtKB-SubCell"/>
</dbReference>
<evidence type="ECO:0000313" key="9">
    <source>
        <dbReference type="Proteomes" id="UP000544872"/>
    </source>
</evidence>
<keyword evidence="6" id="KW-0963">Cytoplasm</keyword>
<evidence type="ECO:0000256" key="2">
    <source>
        <dbReference type="ARBA" id="ARBA00022552"/>
    </source>
</evidence>
<comment type="catalytic activity">
    <reaction evidence="6">
        <text>cytidine(1402) in 16S rRNA + S-adenosyl-L-methionine = N(4)-methylcytidine(1402) in 16S rRNA + S-adenosyl-L-homocysteine + H(+)</text>
        <dbReference type="Rhea" id="RHEA:42928"/>
        <dbReference type="Rhea" id="RHEA-COMP:10286"/>
        <dbReference type="Rhea" id="RHEA-COMP:10287"/>
        <dbReference type="ChEBI" id="CHEBI:15378"/>
        <dbReference type="ChEBI" id="CHEBI:57856"/>
        <dbReference type="ChEBI" id="CHEBI:59789"/>
        <dbReference type="ChEBI" id="CHEBI:74506"/>
        <dbReference type="ChEBI" id="CHEBI:82748"/>
        <dbReference type="EC" id="2.1.1.199"/>
    </reaction>
</comment>
<proteinExistence type="inferred from homology"/>
<evidence type="ECO:0000256" key="5">
    <source>
        <dbReference type="ARBA" id="ARBA00022691"/>
    </source>
</evidence>
<dbReference type="AlphaFoldDB" id="A0A7W9ZE18"/>
<dbReference type="Pfam" id="PF01795">
    <property type="entry name" value="Methyltransf_5"/>
    <property type="match status" value="1"/>
</dbReference>
<evidence type="ECO:0000256" key="7">
    <source>
        <dbReference type="SAM" id="MobiDB-lite"/>
    </source>
</evidence>
<dbReference type="Gene3D" id="3.40.50.150">
    <property type="entry name" value="Vaccinia Virus protein VP39"/>
    <property type="match status" value="1"/>
</dbReference>
<reference evidence="8 9" key="1">
    <citation type="submission" date="2020-08" db="EMBL/GenBank/DDBJ databases">
        <title>Genomic Encyclopedia of Type Strains, Phase IV (KMG-IV): sequencing the most valuable type-strain genomes for metagenomic binning, comparative biology and taxonomic classification.</title>
        <authorList>
            <person name="Goeker M."/>
        </authorList>
    </citation>
    <scope>NUCLEOTIDE SEQUENCE [LARGE SCALE GENOMIC DNA]</scope>
    <source>
        <strain evidence="8 9">DSM 11590</strain>
    </source>
</reference>
<feature type="binding site" evidence="6">
    <location>
        <position position="108"/>
    </location>
    <ligand>
        <name>S-adenosyl-L-methionine</name>
        <dbReference type="ChEBI" id="CHEBI:59789"/>
    </ligand>
</feature>
<sequence length="334" mass="36148">MTDAPHIPVLLTEVLDALAVAPGGTYVDGTFGAGGYTRAILEAAADTRVIAIDRDPDARPRAEALSALFPGRLFFLPGRFGDMQALIDAAGLGPVDGVTLDVGVSSMQIDTAARGFSFMKAGPLDMRMEQAGRSAADVVNETEESDLADIIYQYGEERLSRRIARAIAEDRRVNGPIETTSRLAEIVRRVVPKKSHDGIDPATRTFQGLRIFVNDEIGELQRGLTGAEALLRPGGRLAVVSFHSLEDREVKTFLADRTAEMKSRPLPGEKILPPATFRLVAKKAIRPGDEECRRNPRARSSRLRVAERTEAPARGTDSLIHAAAHAGHRRGEPS</sequence>
<gene>
    <name evidence="6" type="primary">rsmH</name>
    <name evidence="8" type="ORF">FHS48_000927</name>
</gene>
<dbReference type="SUPFAM" id="SSF53335">
    <property type="entry name" value="S-adenosyl-L-methionine-dependent methyltransferases"/>
    <property type="match status" value="1"/>
</dbReference>
<dbReference type="PANTHER" id="PTHR11265">
    <property type="entry name" value="S-ADENOSYL-METHYLTRANSFERASE MRAW"/>
    <property type="match status" value="1"/>
</dbReference>
<dbReference type="InterPro" id="IPR023397">
    <property type="entry name" value="SAM-dep_MeTrfase_MraW_recog"/>
</dbReference>
<feature type="binding site" evidence="6">
    <location>
        <position position="101"/>
    </location>
    <ligand>
        <name>S-adenosyl-L-methionine</name>
        <dbReference type="ChEBI" id="CHEBI:59789"/>
    </ligand>
</feature>
<name>A0A7W9ZE18_NOVIT</name>
<evidence type="ECO:0000256" key="4">
    <source>
        <dbReference type="ARBA" id="ARBA00022679"/>
    </source>
</evidence>
<dbReference type="GO" id="GO:0070475">
    <property type="term" value="P:rRNA base methylation"/>
    <property type="evidence" value="ECO:0007669"/>
    <property type="project" value="UniProtKB-UniRule"/>
</dbReference>
<dbReference type="HAMAP" id="MF_01007">
    <property type="entry name" value="16SrRNA_methyltr_H"/>
    <property type="match status" value="1"/>
</dbReference>
<dbReference type="RefSeq" id="WP_184261863.1">
    <property type="nucleotide sequence ID" value="NZ_JACIIX010000002.1"/>
</dbReference>
<feature type="region of interest" description="Disordered" evidence="7">
    <location>
        <begin position="291"/>
        <end position="334"/>
    </location>
</feature>
<dbReference type="InterPro" id="IPR029063">
    <property type="entry name" value="SAM-dependent_MTases_sf"/>
</dbReference>
<keyword evidence="3 6" id="KW-0489">Methyltransferase</keyword>
<evidence type="ECO:0000313" key="8">
    <source>
        <dbReference type="EMBL" id="MBB6209525.1"/>
    </source>
</evidence>
<dbReference type="PIRSF" id="PIRSF004486">
    <property type="entry name" value="MraW"/>
    <property type="match status" value="1"/>
</dbReference>
<evidence type="ECO:0000256" key="3">
    <source>
        <dbReference type="ARBA" id="ARBA00022603"/>
    </source>
</evidence>
<comment type="function">
    <text evidence="6">Specifically methylates the N4 position of cytidine in position 1402 (C1402) of 16S rRNA.</text>
</comment>
<evidence type="ECO:0000256" key="1">
    <source>
        <dbReference type="ARBA" id="ARBA00010396"/>
    </source>
</evidence>
<dbReference type="InterPro" id="IPR002903">
    <property type="entry name" value="RsmH"/>
</dbReference>
<dbReference type="GO" id="GO:0071424">
    <property type="term" value="F:rRNA (cytosine-N4-)-methyltransferase activity"/>
    <property type="evidence" value="ECO:0007669"/>
    <property type="project" value="UniProtKB-UniRule"/>
</dbReference>
<dbReference type="Proteomes" id="UP000544872">
    <property type="component" value="Unassembled WGS sequence"/>
</dbReference>
<dbReference type="NCBIfam" id="TIGR00006">
    <property type="entry name" value="16S rRNA (cytosine(1402)-N(4))-methyltransferase RsmH"/>
    <property type="match status" value="1"/>
</dbReference>
<organism evidence="8 9">
    <name type="scientific">Novispirillum itersonii</name>
    <name type="common">Aquaspirillum itersonii</name>
    <dbReference type="NCBI Taxonomy" id="189"/>
    <lineage>
        <taxon>Bacteria</taxon>
        <taxon>Pseudomonadati</taxon>
        <taxon>Pseudomonadota</taxon>
        <taxon>Alphaproteobacteria</taxon>
        <taxon>Rhodospirillales</taxon>
        <taxon>Novispirillaceae</taxon>
        <taxon>Novispirillum</taxon>
    </lineage>
</organism>
<feature type="binding site" evidence="6">
    <location>
        <begin position="34"/>
        <end position="36"/>
    </location>
    <ligand>
        <name>S-adenosyl-L-methionine</name>
        <dbReference type="ChEBI" id="CHEBI:59789"/>
    </ligand>
</feature>
<comment type="caution">
    <text evidence="8">The sequence shown here is derived from an EMBL/GenBank/DDBJ whole genome shotgun (WGS) entry which is preliminary data.</text>
</comment>
<keyword evidence="4 6" id="KW-0808">Transferase</keyword>
<feature type="binding site" evidence="6">
    <location>
        <position position="53"/>
    </location>
    <ligand>
        <name>S-adenosyl-L-methionine</name>
        <dbReference type="ChEBI" id="CHEBI:59789"/>
    </ligand>
</feature>
<comment type="similarity">
    <text evidence="1 6">Belongs to the methyltransferase superfamily. RsmH family.</text>
</comment>
<dbReference type="SUPFAM" id="SSF81799">
    <property type="entry name" value="Putative methyltransferase TM0872, insert domain"/>
    <property type="match status" value="1"/>
</dbReference>
<dbReference type="PANTHER" id="PTHR11265:SF0">
    <property type="entry name" value="12S RRNA N4-METHYLCYTIDINE METHYLTRANSFERASE"/>
    <property type="match status" value="1"/>
</dbReference>
<comment type="subcellular location">
    <subcellularLocation>
        <location evidence="6">Cytoplasm</location>
    </subcellularLocation>
</comment>
<feature type="binding site" evidence="6">
    <location>
        <position position="80"/>
    </location>
    <ligand>
        <name>S-adenosyl-L-methionine</name>
        <dbReference type="ChEBI" id="CHEBI:59789"/>
    </ligand>
</feature>
<dbReference type="EC" id="2.1.1.199" evidence="6"/>
<keyword evidence="9" id="KW-1185">Reference proteome</keyword>
<keyword evidence="5 6" id="KW-0949">S-adenosyl-L-methionine</keyword>
<protein>
    <recommendedName>
        <fullName evidence="6">Ribosomal RNA small subunit methyltransferase H</fullName>
        <ecNumber evidence="6">2.1.1.199</ecNumber>
    </recommendedName>
    <alternativeName>
        <fullName evidence="6">16S rRNA m(4)C1402 methyltransferase</fullName>
    </alternativeName>
    <alternativeName>
        <fullName evidence="6">rRNA (cytosine-N(4)-)-methyltransferase RsmH</fullName>
    </alternativeName>
</protein>
<accession>A0A7W9ZE18</accession>
<keyword evidence="2 6" id="KW-0698">rRNA processing</keyword>
<dbReference type="EMBL" id="JACIIX010000002">
    <property type="protein sequence ID" value="MBB6209525.1"/>
    <property type="molecule type" value="Genomic_DNA"/>
</dbReference>
<evidence type="ECO:0000256" key="6">
    <source>
        <dbReference type="HAMAP-Rule" id="MF_01007"/>
    </source>
</evidence>